<dbReference type="PANTHER" id="PTHR11567">
    <property type="entry name" value="ACID PHOSPHATASE-RELATED"/>
    <property type="match status" value="1"/>
</dbReference>
<keyword evidence="2" id="KW-0378">Hydrolase</keyword>
<feature type="non-terminal residue" evidence="3">
    <location>
        <position position="295"/>
    </location>
</feature>
<dbReference type="EMBL" id="GDID01003813">
    <property type="protein sequence ID" value="JAP92793.1"/>
    <property type="molecule type" value="Transcribed_RNA"/>
</dbReference>
<dbReference type="AlphaFoldDB" id="A0A146K7K8"/>
<proteinExistence type="inferred from homology"/>
<dbReference type="InterPro" id="IPR000560">
    <property type="entry name" value="His_Pase_clade-2"/>
</dbReference>
<feature type="non-terminal residue" evidence="3">
    <location>
        <position position="1"/>
    </location>
</feature>
<evidence type="ECO:0000313" key="3">
    <source>
        <dbReference type="EMBL" id="JAP92793.1"/>
    </source>
</evidence>
<evidence type="ECO:0000256" key="1">
    <source>
        <dbReference type="ARBA" id="ARBA00005375"/>
    </source>
</evidence>
<accession>A0A146K7K8</accession>
<protein>
    <submittedName>
        <fullName evidence="3">Histidine acid phosphatase family protein</fullName>
    </submittedName>
</protein>
<dbReference type="PANTHER" id="PTHR11567:SF110">
    <property type="entry name" value="2-PHOSPHOXYLOSE PHOSPHATASE 1"/>
    <property type="match status" value="1"/>
</dbReference>
<name>A0A146K7K8_9EUKA</name>
<dbReference type="GO" id="GO:0016791">
    <property type="term" value="F:phosphatase activity"/>
    <property type="evidence" value="ECO:0007669"/>
    <property type="project" value="TreeGrafter"/>
</dbReference>
<organism evidence="3">
    <name type="scientific">Trepomonas sp. PC1</name>
    <dbReference type="NCBI Taxonomy" id="1076344"/>
    <lineage>
        <taxon>Eukaryota</taxon>
        <taxon>Metamonada</taxon>
        <taxon>Diplomonadida</taxon>
        <taxon>Hexamitidae</taxon>
        <taxon>Hexamitinae</taxon>
        <taxon>Trepomonas</taxon>
    </lineage>
</organism>
<dbReference type="InterPro" id="IPR050645">
    <property type="entry name" value="Histidine_acid_phosphatase"/>
</dbReference>
<dbReference type="InterPro" id="IPR029033">
    <property type="entry name" value="His_PPase_superfam"/>
</dbReference>
<dbReference type="Gene3D" id="3.40.50.1240">
    <property type="entry name" value="Phosphoglycerate mutase-like"/>
    <property type="match status" value="1"/>
</dbReference>
<gene>
    <name evidence="3" type="ORF">TPC1_15146</name>
</gene>
<dbReference type="SUPFAM" id="SSF53254">
    <property type="entry name" value="Phosphoglycerate mutase-like"/>
    <property type="match status" value="1"/>
</dbReference>
<reference evidence="3" key="1">
    <citation type="submission" date="2015-07" db="EMBL/GenBank/DDBJ databases">
        <title>Adaptation to a free-living lifestyle via gene acquisitions in the diplomonad Trepomonas sp. PC1.</title>
        <authorList>
            <person name="Xu F."/>
            <person name="Jerlstrom-Hultqvist J."/>
            <person name="Kolisko M."/>
            <person name="Simpson A.G.B."/>
            <person name="Roger A.J."/>
            <person name="Svard S.G."/>
            <person name="Andersson J.O."/>
        </authorList>
    </citation>
    <scope>NUCLEOTIDE SEQUENCE</scope>
    <source>
        <strain evidence="3">PC1</strain>
    </source>
</reference>
<sequence length="295" mass="33714">IIFSQVIVITRHGARTPYSTTMNEVEYNCSILNYNFKAKNEEMPTNKLQIHFDIDNKLKGNCISWQLLDEGQIQHKKLGQLLEKLYPGIYENDLRSTDFTRVIMSLAAQLNRNASVHISPWLEDVFGDSMHCQTVRSYTNQIEKQTDDDLKRLQQSSWQSIGDIVASRQAASLFIPFSVDDQRLILQKMNHQWNELLFASSDKKMRQLFLIITAGKMMNLLQKQIQSGKSTIWSVHDIDVGGALAILTEKQIGKPGFASFLALEINDKTVKIRFRDGPDGEGEYVRIRNCGIECP</sequence>
<dbReference type="Pfam" id="PF00328">
    <property type="entry name" value="His_Phos_2"/>
    <property type="match status" value="1"/>
</dbReference>
<evidence type="ECO:0000256" key="2">
    <source>
        <dbReference type="ARBA" id="ARBA00022801"/>
    </source>
</evidence>
<comment type="similarity">
    <text evidence="1">Belongs to the histidine acid phosphatase family.</text>
</comment>